<protein>
    <submittedName>
        <fullName evidence="2">Uncharacterized protein</fullName>
    </submittedName>
</protein>
<reference evidence="2 3" key="1">
    <citation type="submission" date="2016-07" db="EMBL/GenBank/DDBJ databases">
        <title>Pervasive Adenine N6-methylation of Active Genes in Fungi.</title>
        <authorList>
            <consortium name="DOE Joint Genome Institute"/>
            <person name="Mondo S.J."/>
            <person name="Dannebaum R.O."/>
            <person name="Kuo R.C."/>
            <person name="Labutti K."/>
            <person name="Haridas S."/>
            <person name="Kuo A."/>
            <person name="Salamov A."/>
            <person name="Ahrendt S.R."/>
            <person name="Lipzen A."/>
            <person name="Sullivan W."/>
            <person name="Andreopoulos W.B."/>
            <person name="Clum A."/>
            <person name="Lindquist E."/>
            <person name="Daum C."/>
            <person name="Ramamoorthy G.K."/>
            <person name="Gryganskyi A."/>
            <person name="Culley D."/>
            <person name="Magnuson J.K."/>
            <person name="James T.Y."/>
            <person name="O'Malley M.A."/>
            <person name="Stajich J.E."/>
            <person name="Spatafora J.W."/>
            <person name="Visel A."/>
            <person name="Grigoriev I.V."/>
        </authorList>
    </citation>
    <scope>NUCLEOTIDE SEQUENCE [LARGE SCALE GENOMIC DNA]</scope>
    <source>
        <strain evidence="2 3">CBS 129021</strain>
    </source>
</reference>
<dbReference type="PANTHER" id="PTHR38848">
    <property type="entry name" value="G-PROTEIN COUPLED RECEPTORS FAMILY 3 PROFILE DOMAIN-CONTAINING PROTEIN"/>
    <property type="match status" value="1"/>
</dbReference>
<dbReference type="GeneID" id="63773869"/>
<dbReference type="OrthoDB" id="3210850at2759"/>
<dbReference type="PANTHER" id="PTHR38848:SF3">
    <property type="entry name" value="G-PROTEIN COUPLED RECEPTORS FAMILY 3 PROFILE DOMAIN-CONTAINING PROTEIN"/>
    <property type="match status" value="1"/>
</dbReference>
<dbReference type="EMBL" id="MCFJ01000010">
    <property type="protein sequence ID" value="ORY61731.1"/>
    <property type="molecule type" value="Genomic_DNA"/>
</dbReference>
<gene>
    <name evidence="2" type="ORF">BCR38DRAFT_396811</name>
</gene>
<comment type="caution">
    <text evidence="2">The sequence shown here is derived from an EMBL/GenBank/DDBJ whole genome shotgun (WGS) entry which is preliminary data.</text>
</comment>
<accession>A0A1Y2DR42</accession>
<name>A0A1Y2DR42_9PEZI</name>
<sequence>MASTMANFLGLIILDGEPAWICLLSCKIDIVFSAFVIHWMTQKSSVHSTLLTIELNAEPEYFIVNPFHRSSTEHETGNVNNVVISNSDPARTDGEDEHFTG</sequence>
<evidence type="ECO:0000256" key="1">
    <source>
        <dbReference type="SAM" id="MobiDB-lite"/>
    </source>
</evidence>
<dbReference type="AlphaFoldDB" id="A0A1Y2DR42"/>
<organism evidence="2 3">
    <name type="scientific">Pseudomassariella vexata</name>
    <dbReference type="NCBI Taxonomy" id="1141098"/>
    <lineage>
        <taxon>Eukaryota</taxon>
        <taxon>Fungi</taxon>
        <taxon>Dikarya</taxon>
        <taxon>Ascomycota</taxon>
        <taxon>Pezizomycotina</taxon>
        <taxon>Sordariomycetes</taxon>
        <taxon>Xylariomycetidae</taxon>
        <taxon>Amphisphaeriales</taxon>
        <taxon>Pseudomassariaceae</taxon>
        <taxon>Pseudomassariella</taxon>
    </lineage>
</organism>
<feature type="compositionally biased region" description="Basic and acidic residues" evidence="1">
    <location>
        <begin position="90"/>
        <end position="101"/>
    </location>
</feature>
<evidence type="ECO:0000313" key="3">
    <source>
        <dbReference type="Proteomes" id="UP000193689"/>
    </source>
</evidence>
<feature type="region of interest" description="Disordered" evidence="1">
    <location>
        <begin position="74"/>
        <end position="101"/>
    </location>
</feature>
<keyword evidence="3" id="KW-1185">Reference proteome</keyword>
<dbReference type="RefSeq" id="XP_040713808.1">
    <property type="nucleotide sequence ID" value="XM_040857657.1"/>
</dbReference>
<dbReference type="InParanoid" id="A0A1Y2DR42"/>
<dbReference type="Proteomes" id="UP000193689">
    <property type="component" value="Unassembled WGS sequence"/>
</dbReference>
<feature type="compositionally biased region" description="Polar residues" evidence="1">
    <location>
        <begin position="77"/>
        <end position="89"/>
    </location>
</feature>
<proteinExistence type="predicted"/>
<evidence type="ECO:0000313" key="2">
    <source>
        <dbReference type="EMBL" id="ORY61731.1"/>
    </source>
</evidence>